<dbReference type="AlphaFoldDB" id="A0A7J5XUF1"/>
<proteinExistence type="predicted"/>
<evidence type="ECO:0000313" key="1">
    <source>
        <dbReference type="EMBL" id="KAF3840766.1"/>
    </source>
</evidence>
<dbReference type="EMBL" id="JAAKFY010000020">
    <property type="protein sequence ID" value="KAF3840766.1"/>
    <property type="molecule type" value="Genomic_DNA"/>
</dbReference>
<name>A0A7J5XUF1_DISMA</name>
<accession>A0A7J5XUF1</accession>
<reference evidence="1 2" key="1">
    <citation type="submission" date="2020-03" db="EMBL/GenBank/DDBJ databases">
        <title>Dissostichus mawsoni Genome sequencing and assembly.</title>
        <authorList>
            <person name="Park H."/>
        </authorList>
    </citation>
    <scope>NUCLEOTIDE SEQUENCE [LARGE SCALE GENOMIC DNA]</scope>
    <source>
        <strain evidence="1">DM0001</strain>
        <tissue evidence="1">Muscle</tissue>
    </source>
</reference>
<gene>
    <name evidence="1" type="ORF">F7725_006628</name>
</gene>
<organism evidence="1 2">
    <name type="scientific">Dissostichus mawsoni</name>
    <name type="common">Antarctic cod</name>
    <dbReference type="NCBI Taxonomy" id="36200"/>
    <lineage>
        <taxon>Eukaryota</taxon>
        <taxon>Metazoa</taxon>
        <taxon>Chordata</taxon>
        <taxon>Craniata</taxon>
        <taxon>Vertebrata</taxon>
        <taxon>Euteleostomi</taxon>
        <taxon>Actinopterygii</taxon>
        <taxon>Neopterygii</taxon>
        <taxon>Teleostei</taxon>
        <taxon>Neoteleostei</taxon>
        <taxon>Acanthomorphata</taxon>
        <taxon>Eupercaria</taxon>
        <taxon>Perciformes</taxon>
        <taxon>Notothenioidei</taxon>
        <taxon>Nototheniidae</taxon>
        <taxon>Dissostichus</taxon>
    </lineage>
</organism>
<protein>
    <submittedName>
        <fullName evidence="1">Uncharacterized protein</fullName>
    </submittedName>
</protein>
<dbReference type="OrthoDB" id="6365358at2759"/>
<evidence type="ECO:0000313" key="2">
    <source>
        <dbReference type="Proteomes" id="UP000518266"/>
    </source>
</evidence>
<sequence>MCCLFVSQKTEREKLMTEKSHLSQMKSKACHNVSALCQRVCNEANLQPEQLQVLAKYSSPDCPLSSLSTHMDALFSQPGLLLQPHAVRCLYVLYTNHIMRDDQEKRRRGHLSSLVALVSQKHCGNVLPVIQHQFGVQVLFPFEDGFKGRGPGHIAHYEGSHGFTCLSSSWSYSASEAGDSEGVELPLELRDESLNGEGGVRATSSSISLARLLQVPASALSLASNHPCADVPYADHANVPPVQHTNILAVVPSSSSDPCSVLRVAHGGGQADAQPLEVAVDDVGLGDEAERAEVAQAYPSQDDVAELTTG</sequence>
<dbReference type="Proteomes" id="UP000518266">
    <property type="component" value="Unassembled WGS sequence"/>
</dbReference>
<keyword evidence="2" id="KW-1185">Reference proteome</keyword>
<comment type="caution">
    <text evidence="1">The sequence shown here is derived from an EMBL/GenBank/DDBJ whole genome shotgun (WGS) entry which is preliminary data.</text>
</comment>